<comment type="caution">
    <text evidence="3">The sequence shown here is derived from an EMBL/GenBank/DDBJ whole genome shotgun (WGS) entry which is preliminary data.</text>
</comment>
<reference evidence="3 4" key="1">
    <citation type="submission" date="2022-06" db="EMBL/GenBank/DDBJ databases">
        <authorList>
            <person name="Jeon C.O."/>
        </authorList>
    </citation>
    <scope>NUCLEOTIDE SEQUENCE [LARGE SCALE GENOMIC DNA]</scope>
    <source>
        <strain evidence="3 4">KCTC 13943</strain>
    </source>
</reference>
<dbReference type="GO" id="GO:0016787">
    <property type="term" value="F:hydrolase activity"/>
    <property type="evidence" value="ECO:0007669"/>
    <property type="project" value="UniProtKB-KW"/>
</dbReference>
<gene>
    <name evidence="3" type="ORF">NDK43_20555</name>
</gene>
<dbReference type="InterPro" id="IPR029058">
    <property type="entry name" value="AB_hydrolase_fold"/>
</dbReference>
<dbReference type="PANTHER" id="PTHR43798">
    <property type="entry name" value="MONOACYLGLYCEROL LIPASE"/>
    <property type="match status" value="1"/>
</dbReference>
<evidence type="ECO:0000313" key="3">
    <source>
        <dbReference type="EMBL" id="MCM2534306.1"/>
    </source>
</evidence>
<accession>A0ABT0WDC5</accession>
<proteinExistence type="predicted"/>
<name>A0ABT0WDC5_9BACI</name>
<dbReference type="SUPFAM" id="SSF53474">
    <property type="entry name" value="alpha/beta-Hydrolases"/>
    <property type="match status" value="1"/>
</dbReference>
<dbReference type="Pfam" id="PF00561">
    <property type="entry name" value="Abhydrolase_1"/>
    <property type="match status" value="1"/>
</dbReference>
<keyword evidence="4" id="KW-1185">Reference proteome</keyword>
<dbReference type="InterPro" id="IPR000073">
    <property type="entry name" value="AB_hydrolase_1"/>
</dbReference>
<evidence type="ECO:0000256" key="1">
    <source>
        <dbReference type="ARBA" id="ARBA00022801"/>
    </source>
</evidence>
<evidence type="ECO:0000313" key="4">
    <source>
        <dbReference type="Proteomes" id="UP001523262"/>
    </source>
</evidence>
<dbReference type="PANTHER" id="PTHR43798:SF31">
    <property type="entry name" value="AB HYDROLASE SUPERFAMILY PROTEIN YCLE"/>
    <property type="match status" value="1"/>
</dbReference>
<feature type="domain" description="AB hydrolase-1" evidence="2">
    <location>
        <begin position="21"/>
        <end position="96"/>
    </location>
</feature>
<protein>
    <submittedName>
        <fullName evidence="3">Alpha/beta fold hydrolase</fullName>
    </submittedName>
</protein>
<dbReference type="EMBL" id="JAMQCR010000002">
    <property type="protein sequence ID" value="MCM2534306.1"/>
    <property type="molecule type" value="Genomic_DNA"/>
</dbReference>
<sequence>MEETIIKNKIMPYLRMGCGDPLVLIHGLGGIKENWNKQFVLSEHYELIIPDLRGHGENLTLDGITINNFAKDILSLLNELNIQKAHICGLSMGGTVTQEIYRRP</sequence>
<dbReference type="Proteomes" id="UP001523262">
    <property type="component" value="Unassembled WGS sequence"/>
</dbReference>
<dbReference type="InterPro" id="IPR050266">
    <property type="entry name" value="AB_hydrolase_sf"/>
</dbReference>
<keyword evidence="1 3" id="KW-0378">Hydrolase</keyword>
<evidence type="ECO:0000259" key="2">
    <source>
        <dbReference type="Pfam" id="PF00561"/>
    </source>
</evidence>
<organism evidence="3 4">
    <name type="scientific">Neobacillus pocheonensis</name>
    <dbReference type="NCBI Taxonomy" id="363869"/>
    <lineage>
        <taxon>Bacteria</taxon>
        <taxon>Bacillati</taxon>
        <taxon>Bacillota</taxon>
        <taxon>Bacilli</taxon>
        <taxon>Bacillales</taxon>
        <taxon>Bacillaceae</taxon>
        <taxon>Neobacillus</taxon>
    </lineage>
</organism>
<dbReference type="Gene3D" id="3.40.50.1820">
    <property type="entry name" value="alpha/beta hydrolase"/>
    <property type="match status" value="1"/>
</dbReference>